<proteinExistence type="inferred from homology"/>
<dbReference type="InterPro" id="IPR003423">
    <property type="entry name" value="OMP_efflux"/>
</dbReference>
<accession>A0A0C5JA15</accession>
<sequence>MRKYFLLPFLAAVLFQPLFALSAELGSSGLVEPGGPLSLDTALSLTLQANAEVSAAARELEAVEATVTQAGVLPNPELQTLAEDRRRESRTTTVQINQRISLSGKRSARVRAAERSRDIAGSDLSATRADIRAGLIAAFFDVLIAQERLRLAQASADLAKRGTSAAAKRVAAGKVSPVEETKARVAEAGVKIELAQASSELRLMRQRLTAYWGNPSPRFDAAVGEANSLPDAGNLDDVVQRLDTTPEMRRASLEVERRRALTDVERSSRIPDVTVSLGAKRDELLGRNLAIVGLSIPIPLFDRNQGNLGEAISRQDKARDELAATRVRVQGEAMQAWQQLDMARSEALVLESEVLPGAQSALDAATTGFEYGKFAFLDVLDAQRTLFQARAQYLRALSSVHRARAQLDSILGTGTNNIAEQK</sequence>
<evidence type="ECO:0000256" key="2">
    <source>
        <dbReference type="SAM" id="SignalP"/>
    </source>
</evidence>
<evidence type="ECO:0000313" key="4">
    <source>
        <dbReference type="Proteomes" id="UP000061603"/>
    </source>
</evidence>
<dbReference type="InterPro" id="IPR010131">
    <property type="entry name" value="MdtP/NodT-like"/>
</dbReference>
<dbReference type="PANTHER" id="PTHR30203:SF24">
    <property type="entry name" value="BLR4935 PROTEIN"/>
    <property type="match status" value="1"/>
</dbReference>
<dbReference type="KEGG" id="rbu:PG1C_09275"/>
<dbReference type="SUPFAM" id="SSF56954">
    <property type="entry name" value="Outer membrane efflux proteins (OEP)"/>
    <property type="match status" value="1"/>
</dbReference>
<gene>
    <name evidence="3" type="ORF">PG1C_09275</name>
</gene>
<dbReference type="Proteomes" id="UP000061603">
    <property type="component" value="Chromosome"/>
</dbReference>
<dbReference type="Gene3D" id="1.20.1600.10">
    <property type="entry name" value="Outer membrane efflux proteins (OEP)"/>
    <property type="match status" value="1"/>
</dbReference>
<name>A0A0C5JA15_9PROT</name>
<dbReference type="GO" id="GO:0015562">
    <property type="term" value="F:efflux transmembrane transporter activity"/>
    <property type="evidence" value="ECO:0007669"/>
    <property type="project" value="InterPro"/>
</dbReference>
<evidence type="ECO:0000313" key="3">
    <source>
        <dbReference type="EMBL" id="AJP48583.1"/>
    </source>
</evidence>
<dbReference type="Pfam" id="PF02321">
    <property type="entry name" value="OEP"/>
    <property type="match status" value="2"/>
</dbReference>
<dbReference type="AlphaFoldDB" id="A0A0C5JA15"/>
<dbReference type="EMBL" id="CP010554">
    <property type="protein sequence ID" value="AJP48583.1"/>
    <property type="molecule type" value="Genomic_DNA"/>
</dbReference>
<reference evidence="3 4" key="1">
    <citation type="journal article" date="2015" name="Genome Announc.">
        <title>Complete Genome Sequence of a Novel Bacterium within the Family Rhodocyclaceae That Degrades Polycyclic Aromatic Hydrocarbons.</title>
        <authorList>
            <person name="Singleton D.R."/>
            <person name="Dickey A.N."/>
            <person name="Scholl E.H."/>
            <person name="Wright F.A."/>
            <person name="Aitken M.D."/>
        </authorList>
    </citation>
    <scope>NUCLEOTIDE SEQUENCE [LARGE SCALE GENOMIC DNA]</scope>
    <source>
        <strain evidence="4">PG1-Ca6</strain>
    </source>
</reference>
<dbReference type="STRING" id="1565605.PG1C_09275"/>
<organism evidence="3 4">
    <name type="scientific">Rugosibacter aromaticivorans</name>
    <dbReference type="NCBI Taxonomy" id="1565605"/>
    <lineage>
        <taxon>Bacteria</taxon>
        <taxon>Pseudomonadati</taxon>
        <taxon>Pseudomonadota</taxon>
        <taxon>Betaproteobacteria</taxon>
        <taxon>Nitrosomonadales</taxon>
        <taxon>Sterolibacteriaceae</taxon>
        <taxon>Rugosibacter</taxon>
    </lineage>
</organism>
<feature type="chain" id="PRO_5002189592" evidence="2">
    <location>
        <begin position="23"/>
        <end position="422"/>
    </location>
</feature>
<feature type="signal peptide" evidence="2">
    <location>
        <begin position="1"/>
        <end position="22"/>
    </location>
</feature>
<dbReference type="PANTHER" id="PTHR30203">
    <property type="entry name" value="OUTER MEMBRANE CATION EFFLUX PROTEIN"/>
    <property type="match status" value="1"/>
</dbReference>
<protein>
    <submittedName>
        <fullName evidence="3">Cobalt-zinc-cadmium resistance protein</fullName>
    </submittedName>
</protein>
<evidence type="ECO:0000256" key="1">
    <source>
        <dbReference type="ARBA" id="ARBA00007613"/>
    </source>
</evidence>
<keyword evidence="4" id="KW-1185">Reference proteome</keyword>
<dbReference type="HOGENOM" id="CLU_012817_14_3_4"/>
<dbReference type="PATRIC" id="fig|1565605.3.peg.1971"/>
<keyword evidence="2" id="KW-0732">Signal</keyword>
<comment type="similarity">
    <text evidence="1">Belongs to the outer membrane factor (OMF) (TC 1.B.17) family.</text>
</comment>
<dbReference type="RefSeq" id="WP_202634554.1">
    <property type="nucleotide sequence ID" value="NZ_CP010554.1"/>
</dbReference>